<dbReference type="PANTHER" id="PTHR42939">
    <property type="entry name" value="ABC TRANSPORTER ATP-BINDING PROTEIN ALBC-RELATED"/>
    <property type="match status" value="1"/>
</dbReference>
<dbReference type="AlphaFoldDB" id="A0A1M6ED87"/>
<proteinExistence type="predicted"/>
<dbReference type="InterPro" id="IPR027417">
    <property type="entry name" value="P-loop_NTPase"/>
</dbReference>
<dbReference type="SMART" id="SM00382">
    <property type="entry name" value="AAA"/>
    <property type="match status" value="1"/>
</dbReference>
<keyword evidence="6" id="KW-1185">Reference proteome</keyword>
<dbReference type="OrthoDB" id="9804819at2"/>
<dbReference type="CDD" id="cd03230">
    <property type="entry name" value="ABC_DR_subfamily_A"/>
    <property type="match status" value="1"/>
</dbReference>
<evidence type="ECO:0000313" key="6">
    <source>
        <dbReference type="Proteomes" id="UP000184310"/>
    </source>
</evidence>
<keyword evidence="3 5" id="KW-0067">ATP-binding</keyword>
<evidence type="ECO:0000259" key="4">
    <source>
        <dbReference type="PROSITE" id="PS50893"/>
    </source>
</evidence>
<protein>
    <submittedName>
        <fullName evidence="5">ABC-2 type transport system ATP-binding protein</fullName>
    </submittedName>
</protein>
<gene>
    <name evidence="5" type="ORF">SAMN02745163_00825</name>
</gene>
<accession>A0A1M6ED87</accession>
<dbReference type="PANTHER" id="PTHR42939:SF3">
    <property type="entry name" value="ABC TRANSPORTER ATP-BINDING COMPONENT"/>
    <property type="match status" value="1"/>
</dbReference>
<dbReference type="Gene3D" id="3.40.50.300">
    <property type="entry name" value="P-loop containing nucleotide triphosphate hydrolases"/>
    <property type="match status" value="1"/>
</dbReference>
<sequence>MENILEINDLTRKFKHFELKNISFKLPKGFVMGLIGPNGAGKTTTLKLIMNFMCKNDGEIKVFGLDNIENEREIKDKIGFIYGEGMFNPYDTAKSIGKTAKMLYSSWEQEKYSNYLTKFNIPQKTKVGEMSKGTQMKLSIAVALSHNAELLLMDEPTAGLDPISRREFLDMIYDFMQDENKGVIFSTHITSDLERIADYLTCINNGEIVFSESRDVILEKYGVVKCRKGLLKEEHRELFVDIQENRFGVEALTTNKELIREFYGEDVVIDEPSIEDVMCHMVKK</sequence>
<dbReference type="InterPro" id="IPR003439">
    <property type="entry name" value="ABC_transporter-like_ATP-bd"/>
</dbReference>
<evidence type="ECO:0000256" key="2">
    <source>
        <dbReference type="ARBA" id="ARBA00022741"/>
    </source>
</evidence>
<dbReference type="STRING" id="1121302.SAMN02745163_00825"/>
<feature type="domain" description="ABC transporter" evidence="4">
    <location>
        <begin position="5"/>
        <end position="230"/>
    </location>
</feature>
<keyword evidence="1" id="KW-0813">Transport</keyword>
<dbReference type="InterPro" id="IPR051782">
    <property type="entry name" value="ABC_Transporter_VariousFunc"/>
</dbReference>
<dbReference type="PROSITE" id="PS50893">
    <property type="entry name" value="ABC_TRANSPORTER_2"/>
    <property type="match status" value="1"/>
</dbReference>
<dbReference type="Proteomes" id="UP000184310">
    <property type="component" value="Unassembled WGS sequence"/>
</dbReference>
<evidence type="ECO:0000256" key="3">
    <source>
        <dbReference type="ARBA" id="ARBA00022840"/>
    </source>
</evidence>
<dbReference type="GO" id="GO:0016887">
    <property type="term" value="F:ATP hydrolysis activity"/>
    <property type="evidence" value="ECO:0007669"/>
    <property type="project" value="InterPro"/>
</dbReference>
<name>A0A1M6ED87_9CLOT</name>
<organism evidence="5 6">
    <name type="scientific">Clostridium cavendishii DSM 21758</name>
    <dbReference type="NCBI Taxonomy" id="1121302"/>
    <lineage>
        <taxon>Bacteria</taxon>
        <taxon>Bacillati</taxon>
        <taxon>Bacillota</taxon>
        <taxon>Clostridia</taxon>
        <taxon>Eubacteriales</taxon>
        <taxon>Clostridiaceae</taxon>
        <taxon>Clostridium</taxon>
    </lineage>
</organism>
<evidence type="ECO:0000313" key="5">
    <source>
        <dbReference type="EMBL" id="SHI83435.1"/>
    </source>
</evidence>
<dbReference type="GO" id="GO:0005524">
    <property type="term" value="F:ATP binding"/>
    <property type="evidence" value="ECO:0007669"/>
    <property type="project" value="UniProtKB-KW"/>
</dbReference>
<dbReference type="InterPro" id="IPR003593">
    <property type="entry name" value="AAA+_ATPase"/>
</dbReference>
<evidence type="ECO:0000256" key="1">
    <source>
        <dbReference type="ARBA" id="ARBA00022448"/>
    </source>
</evidence>
<reference evidence="5 6" key="1">
    <citation type="submission" date="2016-11" db="EMBL/GenBank/DDBJ databases">
        <authorList>
            <person name="Jaros S."/>
            <person name="Januszkiewicz K."/>
            <person name="Wedrychowicz H."/>
        </authorList>
    </citation>
    <scope>NUCLEOTIDE SEQUENCE [LARGE SCALE GENOMIC DNA]</scope>
    <source>
        <strain evidence="5 6">DSM 21758</strain>
    </source>
</reference>
<dbReference type="RefSeq" id="WP_072985415.1">
    <property type="nucleotide sequence ID" value="NZ_FQZB01000005.1"/>
</dbReference>
<dbReference type="EMBL" id="FQZB01000005">
    <property type="protein sequence ID" value="SHI83435.1"/>
    <property type="molecule type" value="Genomic_DNA"/>
</dbReference>
<dbReference type="Pfam" id="PF00005">
    <property type="entry name" value="ABC_tran"/>
    <property type="match status" value="1"/>
</dbReference>
<dbReference type="SUPFAM" id="SSF52540">
    <property type="entry name" value="P-loop containing nucleoside triphosphate hydrolases"/>
    <property type="match status" value="1"/>
</dbReference>
<keyword evidence="2" id="KW-0547">Nucleotide-binding</keyword>